<dbReference type="EMBL" id="QMKO01002418">
    <property type="protein sequence ID" value="RTG83574.1"/>
    <property type="molecule type" value="Genomic_DNA"/>
</dbReference>
<accession>A0A430Q7C3</accession>
<name>A0A430Q7C3_SCHBO</name>
<proteinExistence type="predicted"/>
<feature type="compositionally biased region" description="Polar residues" evidence="1">
    <location>
        <begin position="382"/>
        <end position="400"/>
    </location>
</feature>
<feature type="compositionally biased region" description="Low complexity" evidence="1">
    <location>
        <begin position="175"/>
        <end position="184"/>
    </location>
</feature>
<feature type="region of interest" description="Disordered" evidence="1">
    <location>
        <begin position="382"/>
        <end position="457"/>
    </location>
</feature>
<feature type="region of interest" description="Disordered" evidence="1">
    <location>
        <begin position="174"/>
        <end position="197"/>
    </location>
</feature>
<evidence type="ECO:0000313" key="2">
    <source>
        <dbReference type="EMBL" id="RTG83574.1"/>
    </source>
</evidence>
<feature type="region of interest" description="Disordered" evidence="1">
    <location>
        <begin position="248"/>
        <end position="277"/>
    </location>
</feature>
<dbReference type="Proteomes" id="UP000290809">
    <property type="component" value="Unassembled WGS sequence"/>
</dbReference>
<gene>
    <name evidence="2" type="ORF">DC041_0000265</name>
</gene>
<feature type="region of interest" description="Disordered" evidence="1">
    <location>
        <begin position="132"/>
        <end position="161"/>
    </location>
</feature>
<evidence type="ECO:0000256" key="1">
    <source>
        <dbReference type="SAM" id="MobiDB-lite"/>
    </source>
</evidence>
<dbReference type="AlphaFoldDB" id="A0A430Q7C3"/>
<organism evidence="2 3">
    <name type="scientific">Schistosoma bovis</name>
    <name type="common">Blood fluke</name>
    <dbReference type="NCBI Taxonomy" id="6184"/>
    <lineage>
        <taxon>Eukaryota</taxon>
        <taxon>Metazoa</taxon>
        <taxon>Spiralia</taxon>
        <taxon>Lophotrochozoa</taxon>
        <taxon>Platyhelminthes</taxon>
        <taxon>Trematoda</taxon>
        <taxon>Digenea</taxon>
        <taxon>Strigeidida</taxon>
        <taxon>Schistosomatoidea</taxon>
        <taxon>Schistosomatidae</taxon>
        <taxon>Schistosoma</taxon>
    </lineage>
</organism>
<reference evidence="2 3" key="1">
    <citation type="journal article" date="2019" name="PLoS Pathog.">
        <title>Genome sequence of the bovine parasite Schistosoma bovis Tanzania.</title>
        <authorList>
            <person name="Oey H."/>
            <person name="Zakrzewski M."/>
            <person name="Gobert G."/>
            <person name="Gravermann K."/>
            <person name="Stoye J."/>
            <person name="Jones M."/>
            <person name="Mcmanus D."/>
            <person name="Krause L."/>
        </authorList>
    </citation>
    <scope>NUCLEOTIDE SEQUENCE [LARGE SCALE GENOMIC DNA]</scope>
    <source>
        <strain evidence="2 3">TAN1997</strain>
    </source>
</reference>
<sequence length="618" mass="69970">MDGTKTIRRRTHDYEFNENSQFKRKRKRETETDNTNSVEILGESHIIFTSKNTGNNHYWSQDTSRHNTKCFRKRETETDNTNSVEILGESHIIFTSKNTGNNHYWSQDTSRHNTKCFFPNGTYGESRLVENIQNNNNNNNNSSGRRFLSSPQNGHSKEKLPNCTIGRTTAAEIHSSLPSLPPSLRESRKRETETDNTNSVEILGESHIIFTSKNTGNNHYWSQDTSRHNTKCFFPNGTYGESRLVENIQNNNNNNNNSSGRRFLSSPQNGHSKEKLPNCTIGRTTAAEIHSSLPSLPPSLRESERMLHVQRWINSIPPDLPSWIQVSHNKIIPVTNPHESYAEVEDSIISEIPDTSDLASNHDILDCNPGCNLNSVNQTMDYYSKQPNNHSSNPSTQKSLSKIPGVSVAPPLQPPPFPPLPPPPMPPPTHSQSSLPLQLHSSVQHGHSSNNNNNTSLGIIPSKFSTIPSGSTVNSHQNLLTPIQSNQDMNLSNHPHQHPHQYCMNNDHNQLNYSSRDTLLSHHIDGEPNHTNNSIHNSQRHPIGDSMNSGGRLFNDMEIQMIVKLFQDYFTKGSCPMLKEVRRRIMNNFLESRRTPVGIRAKIKRLQKSGQWTDYITT</sequence>
<feature type="compositionally biased region" description="Low complexity" evidence="1">
    <location>
        <begin position="430"/>
        <end position="456"/>
    </location>
</feature>
<protein>
    <submittedName>
        <fullName evidence="2">Uncharacterized protein</fullName>
    </submittedName>
</protein>
<feature type="compositionally biased region" description="Pro residues" evidence="1">
    <location>
        <begin position="411"/>
        <end position="429"/>
    </location>
</feature>
<evidence type="ECO:0000313" key="3">
    <source>
        <dbReference type="Proteomes" id="UP000290809"/>
    </source>
</evidence>
<keyword evidence="3" id="KW-1185">Reference proteome</keyword>
<comment type="caution">
    <text evidence="2">The sequence shown here is derived from an EMBL/GenBank/DDBJ whole genome shotgun (WGS) entry which is preliminary data.</text>
</comment>